<comment type="caution">
    <text evidence="2">The sequence shown here is derived from an EMBL/GenBank/DDBJ whole genome shotgun (WGS) entry which is preliminary data.</text>
</comment>
<name>A0AA39MPS6_9AGAR</name>
<gene>
    <name evidence="2" type="ORF">EV421DRAFT_2036343</name>
</gene>
<proteinExistence type="predicted"/>
<keyword evidence="3" id="KW-1185">Reference proteome</keyword>
<feature type="region of interest" description="Disordered" evidence="1">
    <location>
        <begin position="56"/>
        <end position="80"/>
    </location>
</feature>
<dbReference type="EMBL" id="JAUEPT010000030">
    <property type="protein sequence ID" value="KAK0441305.1"/>
    <property type="molecule type" value="Genomic_DNA"/>
</dbReference>
<dbReference type="Proteomes" id="UP001175226">
    <property type="component" value="Unassembled WGS sequence"/>
</dbReference>
<accession>A0AA39MPS6</accession>
<evidence type="ECO:0000256" key="1">
    <source>
        <dbReference type="SAM" id="MobiDB-lite"/>
    </source>
</evidence>
<evidence type="ECO:0000313" key="3">
    <source>
        <dbReference type="Proteomes" id="UP001175226"/>
    </source>
</evidence>
<reference evidence="2" key="1">
    <citation type="submission" date="2023-06" db="EMBL/GenBank/DDBJ databases">
        <authorList>
            <consortium name="Lawrence Berkeley National Laboratory"/>
            <person name="Ahrendt S."/>
            <person name="Sahu N."/>
            <person name="Indic B."/>
            <person name="Wong-Bajracharya J."/>
            <person name="Merenyi Z."/>
            <person name="Ke H.-M."/>
            <person name="Monk M."/>
            <person name="Kocsube S."/>
            <person name="Drula E."/>
            <person name="Lipzen A."/>
            <person name="Balint B."/>
            <person name="Henrissat B."/>
            <person name="Andreopoulos B."/>
            <person name="Martin F.M."/>
            <person name="Harder C.B."/>
            <person name="Rigling D."/>
            <person name="Ford K.L."/>
            <person name="Foster G.D."/>
            <person name="Pangilinan J."/>
            <person name="Papanicolaou A."/>
            <person name="Barry K."/>
            <person name="LaButti K."/>
            <person name="Viragh M."/>
            <person name="Koriabine M."/>
            <person name="Yan M."/>
            <person name="Riley R."/>
            <person name="Champramary S."/>
            <person name="Plett K.L."/>
            <person name="Tsai I.J."/>
            <person name="Slot J."/>
            <person name="Sipos G."/>
            <person name="Plett J."/>
            <person name="Nagy L.G."/>
            <person name="Grigoriev I.V."/>
        </authorList>
    </citation>
    <scope>NUCLEOTIDE SEQUENCE</scope>
    <source>
        <strain evidence="2">FPL87.14</strain>
    </source>
</reference>
<sequence>MSLVDQAWELAGKLAKHASDLPQAPLSPGTRRAICSASYSMATSITRILRVTEPEGTYDEDDLPSTPPNEPVQDQLSPSRSVVVPSPSAVIAPQKVNVGKVCPPLNNCIYALNNLFSGQPAKTRLPRDIVAERIDNLLEAEHPPITLNEIKDIFMGTPIRDHQKREQKAFSRLICRYEPVSTKDLSDAFPLSLRPSEHTFARTFINLSKFHSEKDVYKRLLGRDQHLLSFSDSQPLSGLIYYVLHTMASLQWALDYSSQSAEDKTAYVEDLCAVMRKSDLDKAGNADARGAIFSAFKAQHRKHVTFRNSLIKLYQLVWHLYFLGPQPLRI</sequence>
<organism evidence="2 3">
    <name type="scientific">Armillaria borealis</name>
    <dbReference type="NCBI Taxonomy" id="47425"/>
    <lineage>
        <taxon>Eukaryota</taxon>
        <taxon>Fungi</taxon>
        <taxon>Dikarya</taxon>
        <taxon>Basidiomycota</taxon>
        <taxon>Agaricomycotina</taxon>
        <taxon>Agaricomycetes</taxon>
        <taxon>Agaricomycetidae</taxon>
        <taxon>Agaricales</taxon>
        <taxon>Marasmiineae</taxon>
        <taxon>Physalacriaceae</taxon>
        <taxon>Armillaria</taxon>
    </lineage>
</organism>
<evidence type="ECO:0000313" key="2">
    <source>
        <dbReference type="EMBL" id="KAK0441305.1"/>
    </source>
</evidence>
<protein>
    <submittedName>
        <fullName evidence="2">Uncharacterized protein</fullName>
    </submittedName>
</protein>
<dbReference type="AlphaFoldDB" id="A0AA39MPS6"/>